<evidence type="ECO:0000313" key="3">
    <source>
        <dbReference type="Proteomes" id="UP001314263"/>
    </source>
</evidence>
<dbReference type="EMBL" id="CAUYUE010000003">
    <property type="protein sequence ID" value="CAK0750000.1"/>
    <property type="molecule type" value="Genomic_DNA"/>
</dbReference>
<feature type="region of interest" description="Disordered" evidence="1">
    <location>
        <begin position="121"/>
        <end position="160"/>
    </location>
</feature>
<proteinExistence type="predicted"/>
<accession>A0AAV1HUD9</accession>
<evidence type="ECO:0000313" key="2">
    <source>
        <dbReference type="EMBL" id="CAK0750000.1"/>
    </source>
</evidence>
<feature type="compositionally biased region" description="Basic and acidic residues" evidence="1">
    <location>
        <begin position="37"/>
        <end position="48"/>
    </location>
</feature>
<feature type="region of interest" description="Disordered" evidence="1">
    <location>
        <begin position="1"/>
        <end position="105"/>
    </location>
</feature>
<dbReference type="Proteomes" id="UP001314263">
    <property type="component" value="Unassembled WGS sequence"/>
</dbReference>
<protein>
    <submittedName>
        <fullName evidence="2">Uncharacterized protein</fullName>
    </submittedName>
</protein>
<keyword evidence="3" id="KW-1185">Reference proteome</keyword>
<name>A0AAV1HUD9_9CHLO</name>
<sequence length="160" mass="16924">MASGAVETREESYSTPRAYKPEGMPPPQKRLHREAKRKAEDKPDERLKSARRALSTIFAAVPRPQTPEPPSRTVPSAASASEVDAACSDKAKSCSSTAASQGRPAAPCLTSMVQSCMSAAGMRTRKMASDGPLPPRKSQSCPCKPHPLPNRGLGTAVPNA</sequence>
<gene>
    <name evidence="2" type="ORF">CVIRNUC_001955</name>
</gene>
<organism evidence="2 3">
    <name type="scientific">Coccomyxa viridis</name>
    <dbReference type="NCBI Taxonomy" id="1274662"/>
    <lineage>
        <taxon>Eukaryota</taxon>
        <taxon>Viridiplantae</taxon>
        <taxon>Chlorophyta</taxon>
        <taxon>core chlorophytes</taxon>
        <taxon>Trebouxiophyceae</taxon>
        <taxon>Trebouxiophyceae incertae sedis</taxon>
        <taxon>Coccomyxaceae</taxon>
        <taxon>Coccomyxa</taxon>
    </lineage>
</organism>
<dbReference type="AlphaFoldDB" id="A0AAV1HUD9"/>
<reference evidence="2 3" key="1">
    <citation type="submission" date="2023-10" db="EMBL/GenBank/DDBJ databases">
        <authorList>
            <person name="Maclean D."/>
            <person name="Macfadyen A."/>
        </authorList>
    </citation>
    <scope>NUCLEOTIDE SEQUENCE [LARGE SCALE GENOMIC DNA]</scope>
</reference>
<comment type="caution">
    <text evidence="2">The sequence shown here is derived from an EMBL/GenBank/DDBJ whole genome shotgun (WGS) entry which is preliminary data.</text>
</comment>
<evidence type="ECO:0000256" key="1">
    <source>
        <dbReference type="SAM" id="MobiDB-lite"/>
    </source>
</evidence>